<dbReference type="OrthoDB" id="3799403at2759"/>
<evidence type="ECO:0000256" key="2">
    <source>
        <dbReference type="SAM" id="MobiDB-lite"/>
    </source>
</evidence>
<feature type="compositionally biased region" description="Polar residues" evidence="2">
    <location>
        <begin position="98"/>
        <end position="110"/>
    </location>
</feature>
<dbReference type="EMBL" id="ML976055">
    <property type="protein sequence ID" value="KAF1940906.1"/>
    <property type="molecule type" value="Genomic_DNA"/>
</dbReference>
<keyword evidence="4" id="KW-1185">Reference proteome</keyword>
<organism evidence="3 4">
    <name type="scientific">Clathrospora elynae</name>
    <dbReference type="NCBI Taxonomy" id="706981"/>
    <lineage>
        <taxon>Eukaryota</taxon>
        <taxon>Fungi</taxon>
        <taxon>Dikarya</taxon>
        <taxon>Ascomycota</taxon>
        <taxon>Pezizomycotina</taxon>
        <taxon>Dothideomycetes</taxon>
        <taxon>Pleosporomycetidae</taxon>
        <taxon>Pleosporales</taxon>
        <taxon>Diademaceae</taxon>
        <taxon>Clathrospora</taxon>
    </lineage>
</organism>
<proteinExistence type="predicted"/>
<accession>A0A6A5SQN7</accession>
<gene>
    <name evidence="3" type="ORF">EJ02DRAFT_493510</name>
</gene>
<evidence type="ECO:0000256" key="1">
    <source>
        <dbReference type="SAM" id="Coils"/>
    </source>
</evidence>
<feature type="region of interest" description="Disordered" evidence="2">
    <location>
        <begin position="52"/>
        <end position="125"/>
    </location>
</feature>
<sequence length="200" mass="22260">MTNVPNRATIIAWISFLSLLLRSVSVCTFVFLSVNLNVLRIATIQVQAKDEAIPSARRLRSSGSKASEPEGESAPPNRRSHANTTQTPQQPSAQPSNRAQQPVAQLTPHSYSFRPPESDSKHQSQGSIIELYEAIIASDSQTIQVQQQTMVSQQDIIHTQTQMIAKLRYVLEEQDARMEELEDAARGLRVRRAAPRSRSS</sequence>
<feature type="compositionally biased region" description="Low complexity" evidence="2">
    <location>
        <begin position="82"/>
        <end position="97"/>
    </location>
</feature>
<protein>
    <submittedName>
        <fullName evidence="3">Uncharacterized protein</fullName>
    </submittedName>
</protein>
<feature type="coiled-coil region" evidence="1">
    <location>
        <begin position="164"/>
        <end position="191"/>
    </location>
</feature>
<keyword evidence="1" id="KW-0175">Coiled coil</keyword>
<name>A0A6A5SQN7_9PLEO</name>
<evidence type="ECO:0000313" key="3">
    <source>
        <dbReference type="EMBL" id="KAF1940906.1"/>
    </source>
</evidence>
<evidence type="ECO:0000313" key="4">
    <source>
        <dbReference type="Proteomes" id="UP000800038"/>
    </source>
</evidence>
<reference evidence="3" key="1">
    <citation type="journal article" date="2020" name="Stud. Mycol.">
        <title>101 Dothideomycetes genomes: a test case for predicting lifestyles and emergence of pathogens.</title>
        <authorList>
            <person name="Haridas S."/>
            <person name="Albert R."/>
            <person name="Binder M."/>
            <person name="Bloem J."/>
            <person name="Labutti K."/>
            <person name="Salamov A."/>
            <person name="Andreopoulos B."/>
            <person name="Baker S."/>
            <person name="Barry K."/>
            <person name="Bills G."/>
            <person name="Bluhm B."/>
            <person name="Cannon C."/>
            <person name="Castanera R."/>
            <person name="Culley D."/>
            <person name="Daum C."/>
            <person name="Ezra D."/>
            <person name="Gonzalez J."/>
            <person name="Henrissat B."/>
            <person name="Kuo A."/>
            <person name="Liang C."/>
            <person name="Lipzen A."/>
            <person name="Lutzoni F."/>
            <person name="Magnuson J."/>
            <person name="Mondo S."/>
            <person name="Nolan M."/>
            <person name="Ohm R."/>
            <person name="Pangilinan J."/>
            <person name="Park H.-J."/>
            <person name="Ramirez L."/>
            <person name="Alfaro M."/>
            <person name="Sun H."/>
            <person name="Tritt A."/>
            <person name="Yoshinaga Y."/>
            <person name="Zwiers L.-H."/>
            <person name="Turgeon B."/>
            <person name="Goodwin S."/>
            <person name="Spatafora J."/>
            <person name="Crous P."/>
            <person name="Grigoriev I."/>
        </authorList>
    </citation>
    <scope>NUCLEOTIDE SEQUENCE</scope>
    <source>
        <strain evidence="3">CBS 161.51</strain>
    </source>
</reference>
<dbReference type="AlphaFoldDB" id="A0A6A5SQN7"/>
<dbReference type="Proteomes" id="UP000800038">
    <property type="component" value="Unassembled WGS sequence"/>
</dbReference>